<dbReference type="STRING" id="1051891.A0A0C3QKF3"/>
<dbReference type="PROSITE" id="PS51207">
    <property type="entry name" value="PXA"/>
    <property type="match status" value="1"/>
</dbReference>
<gene>
    <name evidence="2" type="ORF">M407DRAFT_210414</name>
</gene>
<dbReference type="OrthoDB" id="431557at2759"/>
<dbReference type="EMBL" id="KN822951">
    <property type="protein sequence ID" value="KIO32990.1"/>
    <property type="molecule type" value="Genomic_DNA"/>
</dbReference>
<dbReference type="PANTHER" id="PTHR22775:SF3">
    <property type="entry name" value="SORTING NEXIN-13"/>
    <property type="match status" value="1"/>
</dbReference>
<dbReference type="GO" id="GO:0035091">
    <property type="term" value="F:phosphatidylinositol binding"/>
    <property type="evidence" value="ECO:0007669"/>
    <property type="project" value="TreeGrafter"/>
</dbReference>
<evidence type="ECO:0000259" key="1">
    <source>
        <dbReference type="PROSITE" id="PS51207"/>
    </source>
</evidence>
<proteinExistence type="predicted"/>
<name>A0A0C3QKF3_9AGAM</name>
<keyword evidence="3" id="KW-1185">Reference proteome</keyword>
<organism evidence="2 3">
    <name type="scientific">Tulasnella calospora MUT 4182</name>
    <dbReference type="NCBI Taxonomy" id="1051891"/>
    <lineage>
        <taxon>Eukaryota</taxon>
        <taxon>Fungi</taxon>
        <taxon>Dikarya</taxon>
        <taxon>Basidiomycota</taxon>
        <taxon>Agaricomycotina</taxon>
        <taxon>Agaricomycetes</taxon>
        <taxon>Cantharellales</taxon>
        <taxon>Tulasnellaceae</taxon>
        <taxon>Tulasnella</taxon>
    </lineage>
</organism>
<dbReference type="Pfam" id="PF02194">
    <property type="entry name" value="PXA"/>
    <property type="match status" value="1"/>
</dbReference>
<reference evidence="2 3" key="1">
    <citation type="submission" date="2014-04" db="EMBL/GenBank/DDBJ databases">
        <authorList>
            <consortium name="DOE Joint Genome Institute"/>
            <person name="Kuo A."/>
            <person name="Girlanda M."/>
            <person name="Perotto S."/>
            <person name="Kohler A."/>
            <person name="Nagy L.G."/>
            <person name="Floudas D."/>
            <person name="Copeland A."/>
            <person name="Barry K.W."/>
            <person name="Cichocki N."/>
            <person name="Veneault-Fourrey C."/>
            <person name="LaButti K."/>
            <person name="Lindquist E.A."/>
            <person name="Lipzen A."/>
            <person name="Lundell T."/>
            <person name="Morin E."/>
            <person name="Murat C."/>
            <person name="Sun H."/>
            <person name="Tunlid A."/>
            <person name="Henrissat B."/>
            <person name="Grigoriev I.V."/>
            <person name="Hibbett D.S."/>
            <person name="Martin F."/>
            <person name="Nordberg H.P."/>
            <person name="Cantor M.N."/>
            <person name="Hua S.X."/>
        </authorList>
    </citation>
    <scope>NUCLEOTIDE SEQUENCE [LARGE SCALE GENOMIC DNA]</scope>
    <source>
        <strain evidence="2 3">MUT 4182</strain>
    </source>
</reference>
<feature type="domain" description="PXA" evidence="1">
    <location>
        <begin position="156"/>
        <end position="346"/>
    </location>
</feature>
<dbReference type="AlphaFoldDB" id="A0A0C3QKF3"/>
<protein>
    <recommendedName>
        <fullName evidence="1">PXA domain-containing protein</fullName>
    </recommendedName>
</protein>
<accession>A0A0C3QKF3</accession>
<evidence type="ECO:0000313" key="3">
    <source>
        <dbReference type="Proteomes" id="UP000054248"/>
    </source>
</evidence>
<dbReference type="HOGENOM" id="CLU_032678_0_0_1"/>
<dbReference type="InterPro" id="IPR003114">
    <property type="entry name" value="Phox_assoc"/>
</dbReference>
<dbReference type="SMART" id="SM00313">
    <property type="entry name" value="PXA"/>
    <property type="match status" value="1"/>
</dbReference>
<dbReference type="PANTHER" id="PTHR22775">
    <property type="entry name" value="SORTING NEXIN"/>
    <property type="match status" value="1"/>
</dbReference>
<sequence length="592" mass="65506">MLRGRRLKAQCKQRMGIIEYFSIVRQNPRVRFAGHGILVDGSEEPFDSSSKSFAQALVAGNGEHIYGSVRLTTIVGTTFLVLQFLQPFGVDYGLCGSNFELAQADYGTITRHATQGELWPLNQIAKQLNGTPPTLAQRLLSPSSATPLFPLTTPDRVILNDQIYKFLALALRAFVLTWWSKLSPKDKEFLPQITKVVQHVVKEVRGRVQGDGEDRLVGVIMAGIPALAQQHYTDFRSAKSKLGTSYGSSGDLARVFHRLQPHIAVRVEDEQGASVGVENILDPVYLGAAIDVVLKACLPPEESGSDMERHIVREILVGPVLCGALPRVVQPWFIHKVMLDLLGAPKKLDERPLPSKPSPFTFHSITVVFLTAVQAISTFFLKVIYLSQSMIHLANDLKPPERDVPITSRSEAIKELFFSSARKPNPRKSNQLLPQRGLIYPVLSMVKEILDLRCNPRSNPVAAAAFNSMELTTGLLEPFLDRYLPYVMKTKVFTARTLSSVVVAGTNNLFPESNNGYPGPPPETPSLVEQAMLREKLEMRLKEVLPYPLSSQSTTSLILDPLSSPECNMHLVILIIDLVLTTLFPEIAVSNS</sequence>
<dbReference type="Proteomes" id="UP000054248">
    <property type="component" value="Unassembled WGS sequence"/>
</dbReference>
<reference evidence="3" key="2">
    <citation type="submission" date="2015-01" db="EMBL/GenBank/DDBJ databases">
        <title>Evolutionary Origins and Diversification of the Mycorrhizal Mutualists.</title>
        <authorList>
            <consortium name="DOE Joint Genome Institute"/>
            <consortium name="Mycorrhizal Genomics Consortium"/>
            <person name="Kohler A."/>
            <person name="Kuo A."/>
            <person name="Nagy L.G."/>
            <person name="Floudas D."/>
            <person name="Copeland A."/>
            <person name="Barry K.W."/>
            <person name="Cichocki N."/>
            <person name="Veneault-Fourrey C."/>
            <person name="LaButti K."/>
            <person name="Lindquist E.A."/>
            <person name="Lipzen A."/>
            <person name="Lundell T."/>
            <person name="Morin E."/>
            <person name="Murat C."/>
            <person name="Riley R."/>
            <person name="Ohm R."/>
            <person name="Sun H."/>
            <person name="Tunlid A."/>
            <person name="Henrissat B."/>
            <person name="Grigoriev I.V."/>
            <person name="Hibbett D.S."/>
            <person name="Martin F."/>
        </authorList>
    </citation>
    <scope>NUCLEOTIDE SEQUENCE [LARGE SCALE GENOMIC DNA]</scope>
    <source>
        <strain evidence="3">MUT 4182</strain>
    </source>
</reference>
<evidence type="ECO:0000313" key="2">
    <source>
        <dbReference type="EMBL" id="KIO32990.1"/>
    </source>
</evidence>